<protein>
    <recommendedName>
        <fullName evidence="3">Helix-turn-helix domain-containing protein</fullName>
    </recommendedName>
</protein>
<evidence type="ECO:0008006" key="3">
    <source>
        <dbReference type="Google" id="ProtNLM"/>
    </source>
</evidence>
<dbReference type="RefSeq" id="WP_008376896.1">
    <property type="nucleotide sequence ID" value="NZ_BAOP01000004.1"/>
</dbReference>
<dbReference type="Proteomes" id="UP000035009">
    <property type="component" value="Unassembled WGS sequence"/>
</dbReference>
<dbReference type="EMBL" id="BAOP01000004">
    <property type="protein sequence ID" value="GAC78765.1"/>
    <property type="molecule type" value="Genomic_DNA"/>
</dbReference>
<comment type="caution">
    <text evidence="1">The sequence shown here is derived from an EMBL/GenBank/DDBJ whole genome shotgun (WGS) entry which is preliminary data.</text>
</comment>
<dbReference type="AlphaFoldDB" id="M3UHE6"/>
<keyword evidence="2" id="KW-1185">Reference proteome</keyword>
<sequence>MGCTLEVAALAAPEMWTTGDAVAAGWGYSTVRKYITDGLMPSAEKVQGQWRFDRAELEALREPVPADIAPAVEVLSDPVREWTLEQVASAPPMNAREARVVAAIFRRTAKAGVAG</sequence>
<proteinExistence type="predicted"/>
<dbReference type="STRING" id="410332.SAMN04488550_2893"/>
<name>M3UHE6_GORML</name>
<evidence type="ECO:0000313" key="1">
    <source>
        <dbReference type="EMBL" id="GAC78765.1"/>
    </source>
</evidence>
<reference evidence="1 2" key="1">
    <citation type="submission" date="2013-02" db="EMBL/GenBank/DDBJ databases">
        <title>Whole genome shotgun sequence of Gordonia malaquae NBRC 108250.</title>
        <authorList>
            <person name="Yoshida I."/>
            <person name="Hosoyama A."/>
            <person name="Tsuchikane K."/>
            <person name="Ando Y."/>
            <person name="Baba S."/>
            <person name="Ohji S."/>
            <person name="Hamada M."/>
            <person name="Tamura T."/>
            <person name="Yamazoe A."/>
            <person name="Yamazaki S."/>
            <person name="Fujita N."/>
        </authorList>
    </citation>
    <scope>NUCLEOTIDE SEQUENCE [LARGE SCALE GENOMIC DNA]</scope>
    <source>
        <strain evidence="1 2">NBRC 108250</strain>
    </source>
</reference>
<evidence type="ECO:0000313" key="2">
    <source>
        <dbReference type="Proteomes" id="UP000035009"/>
    </source>
</evidence>
<accession>M3UHE6</accession>
<organism evidence="1 2">
    <name type="scientific">Gordonia malaquae NBRC 108250</name>
    <dbReference type="NCBI Taxonomy" id="1223542"/>
    <lineage>
        <taxon>Bacteria</taxon>
        <taxon>Bacillati</taxon>
        <taxon>Actinomycetota</taxon>
        <taxon>Actinomycetes</taxon>
        <taxon>Mycobacteriales</taxon>
        <taxon>Gordoniaceae</taxon>
        <taxon>Gordonia</taxon>
    </lineage>
</organism>
<dbReference type="OrthoDB" id="4807798at2"/>
<gene>
    <name evidence="1" type="ORF">GM1_004_02100</name>
</gene>